<sequence>MDYFPGGDMRQYISRQGKLTEVEVKYYLAEIILAIQHLHEMQIIHRDLKPENLLLDSSGHIAVADYGLCKFLSRNKAYSFCGTEGYLAPEMFSGRGYSKLSILYLDSLKLKLWACMYVHLQLENR</sequence>
<dbReference type="FunFam" id="1.10.510.10:FF:000551">
    <property type="entry name" value="Non-specific serine/threonine protein kinase"/>
    <property type="match status" value="1"/>
</dbReference>
<feature type="domain" description="Protein kinase" evidence="6">
    <location>
        <begin position="1"/>
        <end position="125"/>
    </location>
</feature>
<evidence type="ECO:0000313" key="8">
    <source>
        <dbReference type="Proteomes" id="UP000027135"/>
    </source>
</evidence>
<dbReference type="PROSITE" id="PS00108">
    <property type="entry name" value="PROTEIN_KINASE_ST"/>
    <property type="match status" value="1"/>
</dbReference>
<dbReference type="SMART" id="SM00220">
    <property type="entry name" value="S_TKc"/>
    <property type="match status" value="1"/>
</dbReference>
<dbReference type="OMA" id="YFTSHEV"/>
<dbReference type="GO" id="GO:0004674">
    <property type="term" value="F:protein serine/threonine kinase activity"/>
    <property type="evidence" value="ECO:0007669"/>
    <property type="project" value="UniProtKB-KW"/>
</dbReference>
<evidence type="ECO:0000313" key="7">
    <source>
        <dbReference type="EMBL" id="KDR12761.1"/>
    </source>
</evidence>
<evidence type="ECO:0000256" key="3">
    <source>
        <dbReference type="ARBA" id="ARBA00022741"/>
    </source>
</evidence>
<keyword evidence="3" id="KW-0547">Nucleotide-binding</keyword>
<dbReference type="InterPro" id="IPR000719">
    <property type="entry name" value="Prot_kinase_dom"/>
</dbReference>
<dbReference type="AlphaFoldDB" id="A0A067R476"/>
<dbReference type="InterPro" id="IPR008271">
    <property type="entry name" value="Ser/Thr_kinase_AS"/>
</dbReference>
<dbReference type="Pfam" id="PF00069">
    <property type="entry name" value="Pkinase"/>
    <property type="match status" value="1"/>
</dbReference>
<dbReference type="Proteomes" id="UP000027135">
    <property type="component" value="Unassembled WGS sequence"/>
</dbReference>
<dbReference type="InParanoid" id="A0A067R476"/>
<gene>
    <name evidence="7" type="ORF">L798_13065</name>
</gene>
<organism evidence="7 8">
    <name type="scientific">Zootermopsis nevadensis</name>
    <name type="common">Dampwood termite</name>
    <dbReference type="NCBI Taxonomy" id="136037"/>
    <lineage>
        <taxon>Eukaryota</taxon>
        <taxon>Metazoa</taxon>
        <taxon>Ecdysozoa</taxon>
        <taxon>Arthropoda</taxon>
        <taxon>Hexapoda</taxon>
        <taxon>Insecta</taxon>
        <taxon>Pterygota</taxon>
        <taxon>Neoptera</taxon>
        <taxon>Polyneoptera</taxon>
        <taxon>Dictyoptera</taxon>
        <taxon>Blattodea</taxon>
        <taxon>Blattoidea</taxon>
        <taxon>Termitoidae</taxon>
        <taxon>Termopsidae</taxon>
        <taxon>Zootermopsis</taxon>
    </lineage>
</organism>
<dbReference type="PROSITE" id="PS50011">
    <property type="entry name" value="PROTEIN_KINASE_DOM"/>
    <property type="match status" value="1"/>
</dbReference>
<reference evidence="7 8" key="1">
    <citation type="journal article" date="2014" name="Nat. Commun.">
        <title>Molecular traces of alternative social organization in a termite genome.</title>
        <authorList>
            <person name="Terrapon N."/>
            <person name="Li C."/>
            <person name="Robertson H.M."/>
            <person name="Ji L."/>
            <person name="Meng X."/>
            <person name="Booth W."/>
            <person name="Chen Z."/>
            <person name="Childers C.P."/>
            <person name="Glastad K.M."/>
            <person name="Gokhale K."/>
            <person name="Gowin J."/>
            <person name="Gronenberg W."/>
            <person name="Hermansen R.A."/>
            <person name="Hu H."/>
            <person name="Hunt B.G."/>
            <person name="Huylmans A.K."/>
            <person name="Khalil S.M."/>
            <person name="Mitchell R.D."/>
            <person name="Munoz-Torres M.C."/>
            <person name="Mustard J.A."/>
            <person name="Pan H."/>
            <person name="Reese J.T."/>
            <person name="Scharf M.E."/>
            <person name="Sun F."/>
            <person name="Vogel H."/>
            <person name="Xiao J."/>
            <person name="Yang W."/>
            <person name="Yang Z."/>
            <person name="Yang Z."/>
            <person name="Zhou J."/>
            <person name="Zhu J."/>
            <person name="Brent C.S."/>
            <person name="Elsik C.G."/>
            <person name="Goodisman M.A."/>
            <person name="Liberles D.A."/>
            <person name="Roe R.M."/>
            <person name="Vargo E.L."/>
            <person name="Vilcinskas A."/>
            <person name="Wang J."/>
            <person name="Bornberg-Bauer E."/>
            <person name="Korb J."/>
            <person name="Zhang G."/>
            <person name="Liebig J."/>
        </authorList>
    </citation>
    <scope>NUCLEOTIDE SEQUENCE [LARGE SCALE GENOMIC DNA]</scope>
    <source>
        <tissue evidence="7">Whole organism</tissue>
    </source>
</reference>
<evidence type="ECO:0000256" key="1">
    <source>
        <dbReference type="ARBA" id="ARBA00022527"/>
    </source>
</evidence>
<keyword evidence="2" id="KW-0808">Transferase</keyword>
<accession>A0A067R476</accession>
<protein>
    <submittedName>
        <fullName evidence="7">Putative ribosomal protein S6 kinase alpha-1</fullName>
    </submittedName>
</protein>
<keyword evidence="1" id="KW-0723">Serine/threonine-protein kinase</keyword>
<dbReference type="InterPro" id="IPR011009">
    <property type="entry name" value="Kinase-like_dom_sf"/>
</dbReference>
<evidence type="ECO:0000256" key="5">
    <source>
        <dbReference type="ARBA" id="ARBA00022840"/>
    </source>
</evidence>
<dbReference type="Gene3D" id="1.10.510.10">
    <property type="entry name" value="Transferase(Phosphotransferase) domain 1"/>
    <property type="match status" value="1"/>
</dbReference>
<evidence type="ECO:0000259" key="6">
    <source>
        <dbReference type="PROSITE" id="PS50011"/>
    </source>
</evidence>
<keyword evidence="5" id="KW-0067">ATP-binding</keyword>
<dbReference type="PANTHER" id="PTHR24351">
    <property type="entry name" value="RIBOSOMAL PROTEIN S6 KINASE"/>
    <property type="match status" value="1"/>
</dbReference>
<name>A0A067R476_ZOONE</name>
<dbReference type="SUPFAM" id="SSF56112">
    <property type="entry name" value="Protein kinase-like (PK-like)"/>
    <property type="match status" value="1"/>
</dbReference>
<proteinExistence type="predicted"/>
<dbReference type="eggNOG" id="KOG0603">
    <property type="taxonomic scope" value="Eukaryota"/>
</dbReference>
<keyword evidence="4 7" id="KW-0418">Kinase</keyword>
<evidence type="ECO:0000256" key="4">
    <source>
        <dbReference type="ARBA" id="ARBA00022777"/>
    </source>
</evidence>
<dbReference type="GO" id="GO:0005524">
    <property type="term" value="F:ATP binding"/>
    <property type="evidence" value="ECO:0007669"/>
    <property type="project" value="UniProtKB-KW"/>
</dbReference>
<evidence type="ECO:0000256" key="2">
    <source>
        <dbReference type="ARBA" id="ARBA00022679"/>
    </source>
</evidence>
<keyword evidence="8" id="KW-1185">Reference proteome</keyword>
<dbReference type="EMBL" id="KK852992">
    <property type="protein sequence ID" value="KDR12761.1"/>
    <property type="molecule type" value="Genomic_DNA"/>
</dbReference>
<dbReference type="STRING" id="136037.A0A067R476"/>